<dbReference type="RefSeq" id="WP_271712846.1">
    <property type="nucleotide sequence ID" value="NZ_AP024169.1"/>
</dbReference>
<dbReference type="SUPFAM" id="SSF47384">
    <property type="entry name" value="Homodimeric domain of signal transducing histidine kinase"/>
    <property type="match status" value="1"/>
</dbReference>
<sequence length="456" mass="50955">MILIVVGILPVIFALQGILSAYQNEAYNNRILELQNHGNIIANLYVSSGSVKGETSEVDTEIAQIADIYEGRIIIVNNKLEIIKDTFGIELGKTIISEEVIKGIKGKSTTNIDKANQNIEVTLPINKLNSKGIVGVVIMNFSTKSMDTISNTLYQKAIIIVLTIAILIIILAVYFSRHLVKPLRGVISSIDRLTESYMDEQVSIKGFTEVETISESFNKMLSRMQKLESSRQEFVSNVSHELKTPITSIKVLADSLLSQDAVPEELYKEFLLDITDEIERENKIINDLLSLVKLDKTAGEMNIASININDLLEQILKRLRPIAAKRNIELVFESFRPVIAEVDEVKLSLAISNLVENAIKYNVDDGWVRVSLNADHKYFYVKVQDSGIGIPEESQDSIFERFYRVDKARSRETGGTGLGLAITRNAILMHRGAIKVYSKENEGTTFTVRVPLGYIA</sequence>
<dbReference type="GO" id="GO:0005886">
    <property type="term" value="C:plasma membrane"/>
    <property type="evidence" value="ECO:0007669"/>
    <property type="project" value="TreeGrafter"/>
</dbReference>
<dbReference type="InterPro" id="IPR003594">
    <property type="entry name" value="HATPase_dom"/>
</dbReference>
<evidence type="ECO:0000256" key="4">
    <source>
        <dbReference type="ARBA" id="ARBA00022553"/>
    </source>
</evidence>
<evidence type="ECO:0000256" key="6">
    <source>
        <dbReference type="ARBA" id="ARBA00022777"/>
    </source>
</evidence>
<protein>
    <recommendedName>
        <fullName evidence="3">histidine kinase</fullName>
        <ecNumber evidence="3">2.7.13.3</ecNumber>
    </recommendedName>
</protein>
<dbReference type="PROSITE" id="PS50109">
    <property type="entry name" value="HIS_KIN"/>
    <property type="match status" value="1"/>
</dbReference>
<name>A0A7R7EMM8_9FIRM</name>
<dbReference type="SUPFAM" id="SSF55874">
    <property type="entry name" value="ATPase domain of HSP90 chaperone/DNA topoisomerase II/histidine kinase"/>
    <property type="match status" value="1"/>
</dbReference>
<comment type="subcellular location">
    <subcellularLocation>
        <location evidence="2">Membrane</location>
    </subcellularLocation>
</comment>
<evidence type="ECO:0000313" key="13">
    <source>
        <dbReference type="Proteomes" id="UP000595897"/>
    </source>
</evidence>
<keyword evidence="13" id="KW-1185">Reference proteome</keyword>
<evidence type="ECO:0000259" key="11">
    <source>
        <dbReference type="PROSITE" id="PS50885"/>
    </source>
</evidence>
<dbReference type="GO" id="GO:0000155">
    <property type="term" value="F:phosphorelay sensor kinase activity"/>
    <property type="evidence" value="ECO:0007669"/>
    <property type="project" value="InterPro"/>
</dbReference>
<keyword evidence="8 9" id="KW-0472">Membrane</keyword>
<dbReference type="CDD" id="cd00082">
    <property type="entry name" value="HisKA"/>
    <property type="match status" value="1"/>
</dbReference>
<gene>
    <name evidence="12" type="ORF">bsdtb5_30450</name>
</gene>
<dbReference type="Gene3D" id="6.10.340.10">
    <property type="match status" value="1"/>
</dbReference>
<reference evidence="12 13" key="1">
    <citation type="submission" date="2020-11" db="EMBL/GenBank/DDBJ databases">
        <title>Draft genome sequencing of a Lachnospiraceae strain isolated from anoxic soil subjected to BSD treatment.</title>
        <authorList>
            <person name="Uek A."/>
            <person name="Tonouchi A."/>
        </authorList>
    </citation>
    <scope>NUCLEOTIDE SEQUENCE [LARGE SCALE GENOMIC DNA]</scope>
    <source>
        <strain evidence="12 13">TB5</strain>
    </source>
</reference>
<evidence type="ECO:0000256" key="9">
    <source>
        <dbReference type="SAM" id="Phobius"/>
    </source>
</evidence>
<organism evidence="12 13">
    <name type="scientific">Anaeromicropila herbilytica</name>
    <dbReference type="NCBI Taxonomy" id="2785025"/>
    <lineage>
        <taxon>Bacteria</taxon>
        <taxon>Bacillati</taxon>
        <taxon>Bacillota</taxon>
        <taxon>Clostridia</taxon>
        <taxon>Lachnospirales</taxon>
        <taxon>Lachnospiraceae</taxon>
        <taxon>Anaeromicropila</taxon>
    </lineage>
</organism>
<dbReference type="PANTHER" id="PTHR45453">
    <property type="entry name" value="PHOSPHATE REGULON SENSOR PROTEIN PHOR"/>
    <property type="match status" value="1"/>
</dbReference>
<dbReference type="InterPro" id="IPR036890">
    <property type="entry name" value="HATPase_C_sf"/>
</dbReference>
<feature type="domain" description="Histidine kinase" evidence="10">
    <location>
        <begin position="237"/>
        <end position="454"/>
    </location>
</feature>
<dbReference type="InterPro" id="IPR050351">
    <property type="entry name" value="BphY/WalK/GraS-like"/>
</dbReference>
<evidence type="ECO:0000256" key="5">
    <source>
        <dbReference type="ARBA" id="ARBA00022679"/>
    </source>
</evidence>
<dbReference type="CDD" id="cd00075">
    <property type="entry name" value="HATPase"/>
    <property type="match status" value="1"/>
</dbReference>
<dbReference type="Proteomes" id="UP000595897">
    <property type="component" value="Chromosome"/>
</dbReference>
<proteinExistence type="predicted"/>
<keyword evidence="5" id="KW-0808">Transferase</keyword>
<dbReference type="InterPro" id="IPR004358">
    <property type="entry name" value="Sig_transdc_His_kin-like_C"/>
</dbReference>
<evidence type="ECO:0000256" key="8">
    <source>
        <dbReference type="ARBA" id="ARBA00023136"/>
    </source>
</evidence>
<dbReference type="Gene3D" id="1.10.287.130">
    <property type="match status" value="1"/>
</dbReference>
<dbReference type="InterPro" id="IPR036097">
    <property type="entry name" value="HisK_dim/P_sf"/>
</dbReference>
<dbReference type="PROSITE" id="PS50885">
    <property type="entry name" value="HAMP"/>
    <property type="match status" value="1"/>
</dbReference>
<dbReference type="SMART" id="SM00387">
    <property type="entry name" value="HATPase_c"/>
    <property type="match status" value="1"/>
</dbReference>
<feature type="transmembrane region" description="Helical" evidence="9">
    <location>
        <begin position="153"/>
        <end position="175"/>
    </location>
</feature>
<evidence type="ECO:0000313" key="12">
    <source>
        <dbReference type="EMBL" id="BCN31750.1"/>
    </source>
</evidence>
<dbReference type="PRINTS" id="PR00344">
    <property type="entry name" value="BCTRLSENSOR"/>
</dbReference>
<dbReference type="FunFam" id="3.30.565.10:FF:000006">
    <property type="entry name" value="Sensor histidine kinase WalK"/>
    <property type="match status" value="1"/>
</dbReference>
<dbReference type="Gene3D" id="3.30.565.10">
    <property type="entry name" value="Histidine kinase-like ATPase, C-terminal domain"/>
    <property type="match status" value="1"/>
</dbReference>
<dbReference type="GO" id="GO:0004721">
    <property type="term" value="F:phosphoprotein phosphatase activity"/>
    <property type="evidence" value="ECO:0007669"/>
    <property type="project" value="TreeGrafter"/>
</dbReference>
<dbReference type="FunFam" id="1.10.287.130:FF:000001">
    <property type="entry name" value="Two-component sensor histidine kinase"/>
    <property type="match status" value="1"/>
</dbReference>
<evidence type="ECO:0000256" key="2">
    <source>
        <dbReference type="ARBA" id="ARBA00004370"/>
    </source>
</evidence>
<dbReference type="EC" id="2.7.13.3" evidence="3"/>
<dbReference type="SMART" id="SM00388">
    <property type="entry name" value="HisKA"/>
    <property type="match status" value="1"/>
</dbReference>
<keyword evidence="9" id="KW-0812">Transmembrane</keyword>
<dbReference type="Pfam" id="PF00512">
    <property type="entry name" value="HisKA"/>
    <property type="match status" value="1"/>
</dbReference>
<comment type="catalytic activity">
    <reaction evidence="1">
        <text>ATP + protein L-histidine = ADP + protein N-phospho-L-histidine.</text>
        <dbReference type="EC" id="2.7.13.3"/>
    </reaction>
</comment>
<accession>A0A7R7EMM8</accession>
<dbReference type="InterPro" id="IPR003661">
    <property type="entry name" value="HisK_dim/P_dom"/>
</dbReference>
<evidence type="ECO:0000259" key="10">
    <source>
        <dbReference type="PROSITE" id="PS50109"/>
    </source>
</evidence>
<keyword evidence="9" id="KW-1133">Transmembrane helix</keyword>
<evidence type="ECO:0000256" key="3">
    <source>
        <dbReference type="ARBA" id="ARBA00012438"/>
    </source>
</evidence>
<keyword evidence="7" id="KW-0902">Two-component regulatory system</keyword>
<dbReference type="AlphaFoldDB" id="A0A7R7EMM8"/>
<dbReference type="GO" id="GO:0016036">
    <property type="term" value="P:cellular response to phosphate starvation"/>
    <property type="evidence" value="ECO:0007669"/>
    <property type="project" value="TreeGrafter"/>
</dbReference>
<dbReference type="InterPro" id="IPR005467">
    <property type="entry name" value="His_kinase_dom"/>
</dbReference>
<evidence type="ECO:0000256" key="1">
    <source>
        <dbReference type="ARBA" id="ARBA00000085"/>
    </source>
</evidence>
<dbReference type="KEGG" id="ahb:bsdtb5_30450"/>
<dbReference type="InterPro" id="IPR003660">
    <property type="entry name" value="HAMP_dom"/>
</dbReference>
<dbReference type="Pfam" id="PF02518">
    <property type="entry name" value="HATPase_c"/>
    <property type="match status" value="1"/>
</dbReference>
<feature type="domain" description="HAMP" evidence="11">
    <location>
        <begin position="177"/>
        <end position="229"/>
    </location>
</feature>
<dbReference type="PANTHER" id="PTHR45453:SF1">
    <property type="entry name" value="PHOSPHATE REGULON SENSOR PROTEIN PHOR"/>
    <property type="match status" value="1"/>
</dbReference>
<keyword evidence="6" id="KW-0418">Kinase</keyword>
<dbReference type="EMBL" id="AP024169">
    <property type="protein sequence ID" value="BCN31750.1"/>
    <property type="molecule type" value="Genomic_DNA"/>
</dbReference>
<evidence type="ECO:0000256" key="7">
    <source>
        <dbReference type="ARBA" id="ARBA00023012"/>
    </source>
</evidence>
<keyword evidence="4" id="KW-0597">Phosphoprotein</keyword>